<protein>
    <submittedName>
        <fullName evidence="1">Uncharacterized protein</fullName>
    </submittedName>
</protein>
<comment type="caution">
    <text evidence="1">The sequence shown here is derived from an EMBL/GenBank/DDBJ whole genome shotgun (WGS) entry which is preliminary data.</text>
</comment>
<dbReference type="AlphaFoldDB" id="X0WWE4"/>
<organism evidence="1">
    <name type="scientific">marine sediment metagenome</name>
    <dbReference type="NCBI Taxonomy" id="412755"/>
    <lineage>
        <taxon>unclassified sequences</taxon>
        <taxon>metagenomes</taxon>
        <taxon>ecological metagenomes</taxon>
    </lineage>
</organism>
<sequence length="52" mass="6143">YQDKLASYDCKKLALDFTESCTLNCRYNYYEIGDNRLKEYFSLKGCKIEEVG</sequence>
<name>X0WWE4_9ZZZZ</name>
<evidence type="ECO:0000313" key="1">
    <source>
        <dbReference type="EMBL" id="GAG17066.1"/>
    </source>
</evidence>
<feature type="non-terminal residue" evidence="1">
    <location>
        <position position="1"/>
    </location>
</feature>
<dbReference type="EMBL" id="BARS01036623">
    <property type="protein sequence ID" value="GAG17066.1"/>
    <property type="molecule type" value="Genomic_DNA"/>
</dbReference>
<gene>
    <name evidence="1" type="ORF">S01H1_56264</name>
</gene>
<reference evidence="1" key="1">
    <citation type="journal article" date="2014" name="Front. Microbiol.">
        <title>High frequency of phylogenetically diverse reductive dehalogenase-homologous genes in deep subseafloor sedimentary metagenomes.</title>
        <authorList>
            <person name="Kawai M."/>
            <person name="Futagami T."/>
            <person name="Toyoda A."/>
            <person name="Takaki Y."/>
            <person name="Nishi S."/>
            <person name="Hori S."/>
            <person name="Arai W."/>
            <person name="Tsubouchi T."/>
            <person name="Morono Y."/>
            <person name="Uchiyama I."/>
            <person name="Ito T."/>
            <person name="Fujiyama A."/>
            <person name="Inagaki F."/>
            <person name="Takami H."/>
        </authorList>
    </citation>
    <scope>NUCLEOTIDE SEQUENCE</scope>
    <source>
        <strain evidence="1">Expedition CK06-06</strain>
    </source>
</reference>
<accession>X0WWE4</accession>
<proteinExistence type="predicted"/>